<accession>A0A0J7XIM4</accession>
<dbReference type="RefSeq" id="WP_059153053.1">
    <property type="nucleotide sequence ID" value="NZ_KQ130457.1"/>
</dbReference>
<organism evidence="2 3">
    <name type="scientific">Novosphingobium barchaimii LL02</name>
    <dbReference type="NCBI Taxonomy" id="1114963"/>
    <lineage>
        <taxon>Bacteria</taxon>
        <taxon>Pseudomonadati</taxon>
        <taxon>Pseudomonadota</taxon>
        <taxon>Alphaproteobacteria</taxon>
        <taxon>Sphingomonadales</taxon>
        <taxon>Sphingomonadaceae</taxon>
        <taxon>Novosphingobium</taxon>
    </lineage>
</organism>
<evidence type="ECO:0008006" key="4">
    <source>
        <dbReference type="Google" id="ProtNLM"/>
    </source>
</evidence>
<evidence type="ECO:0000313" key="2">
    <source>
        <dbReference type="EMBL" id="KMS51881.1"/>
    </source>
</evidence>
<dbReference type="Proteomes" id="UP000052268">
    <property type="component" value="Unassembled WGS sequence"/>
</dbReference>
<feature type="chain" id="PRO_5005291382" description="Spore coat protein U domain-containing protein" evidence="1">
    <location>
        <begin position="24"/>
        <end position="204"/>
    </location>
</feature>
<proteinExistence type="predicted"/>
<feature type="signal peptide" evidence="1">
    <location>
        <begin position="1"/>
        <end position="23"/>
    </location>
</feature>
<dbReference type="OrthoDB" id="7501911at2"/>
<gene>
    <name evidence="2" type="ORF">V474_02230</name>
</gene>
<protein>
    <recommendedName>
        <fullName evidence="4">Spore coat protein U domain-containing protein</fullName>
    </recommendedName>
</protein>
<keyword evidence="1" id="KW-0732">Signal</keyword>
<name>A0A0J7XIM4_9SPHN</name>
<reference evidence="2 3" key="1">
    <citation type="journal article" date="2015" name="G3 (Bethesda)">
        <title>Insights into Ongoing Evolution of the Hexachlorocyclohexane Catabolic Pathway from Comparative Genomics of Ten Sphingomonadaceae Strains.</title>
        <authorList>
            <person name="Pearce S.L."/>
            <person name="Oakeshott J.G."/>
            <person name="Pandey G."/>
        </authorList>
    </citation>
    <scope>NUCLEOTIDE SEQUENCE [LARGE SCALE GENOMIC DNA]</scope>
    <source>
        <strain evidence="2 3">LL02</strain>
    </source>
</reference>
<keyword evidence="3" id="KW-1185">Reference proteome</keyword>
<evidence type="ECO:0000256" key="1">
    <source>
        <dbReference type="SAM" id="SignalP"/>
    </source>
</evidence>
<evidence type="ECO:0000313" key="3">
    <source>
        <dbReference type="Proteomes" id="UP000052268"/>
    </source>
</evidence>
<comment type="caution">
    <text evidence="2">The sequence shown here is derived from an EMBL/GenBank/DDBJ whole genome shotgun (WGS) entry which is preliminary data.</text>
</comment>
<dbReference type="PATRIC" id="fig|1114963.3.peg.4063"/>
<sequence>MKRSILAASAAAVFAVAAGSAQAADTRIDINAQVDSKCGISSQASSITLGDLTDANAKVRSTVTEEIAQKLTDARVVAFCNNGGSNVRVARAVLALDGASGAGLAQGDFAQFIRYNLDTSINGLALDSTSTDGGSTVAQRFGGHDSLSSAATRVEFVKAASQGAAVATSNGSSRTATNWSSLTDRRLAAGNYSGYVSIELTPAA</sequence>
<dbReference type="EMBL" id="JACU01000010">
    <property type="protein sequence ID" value="KMS51881.1"/>
    <property type="molecule type" value="Genomic_DNA"/>
</dbReference>
<dbReference type="AlphaFoldDB" id="A0A0J7XIM4"/>